<evidence type="ECO:0000256" key="1">
    <source>
        <dbReference type="SAM" id="Coils"/>
    </source>
</evidence>
<keyword evidence="4" id="KW-1185">Reference proteome</keyword>
<dbReference type="CDD" id="cd00198">
    <property type="entry name" value="vWFA"/>
    <property type="match status" value="1"/>
</dbReference>
<evidence type="ECO:0008006" key="5">
    <source>
        <dbReference type="Google" id="ProtNLM"/>
    </source>
</evidence>
<dbReference type="Proteomes" id="UP000000925">
    <property type="component" value="Chromosome"/>
</dbReference>
<dbReference type="AlphaFoldDB" id="D5EP18"/>
<gene>
    <name evidence="3" type="ordered locus">Caka_2512</name>
</gene>
<accession>D5EP18</accession>
<dbReference type="EMBL" id="CP001998">
    <property type="protein sequence ID" value="ADE55528.1"/>
    <property type="molecule type" value="Genomic_DNA"/>
</dbReference>
<dbReference type="SUPFAM" id="SSF53300">
    <property type="entry name" value="vWA-like"/>
    <property type="match status" value="1"/>
</dbReference>
<keyword evidence="2" id="KW-1133">Transmembrane helix</keyword>
<keyword evidence="2" id="KW-0472">Membrane</keyword>
<protein>
    <recommendedName>
        <fullName evidence="5">von Willebrand factor type A</fullName>
    </recommendedName>
</protein>
<keyword evidence="1" id="KW-0175">Coiled coil</keyword>
<feature type="coiled-coil region" evidence="1">
    <location>
        <begin position="48"/>
        <end position="109"/>
    </location>
</feature>
<reference evidence="3 4" key="1">
    <citation type="journal article" date="2010" name="Stand. Genomic Sci.">
        <title>Complete genome sequence of Coraliomargarita akajimensis type strain (04OKA010-24).</title>
        <authorList>
            <person name="Mavromatis K."/>
            <person name="Abt B."/>
            <person name="Brambilla E."/>
            <person name="Lapidus A."/>
            <person name="Copeland A."/>
            <person name="Deshpande S."/>
            <person name="Nolan M."/>
            <person name="Lucas S."/>
            <person name="Tice H."/>
            <person name="Cheng J.F."/>
            <person name="Han C."/>
            <person name="Detter J.C."/>
            <person name="Woyke T."/>
            <person name="Goodwin L."/>
            <person name="Pitluck S."/>
            <person name="Held B."/>
            <person name="Brettin T."/>
            <person name="Tapia R."/>
            <person name="Ivanova N."/>
            <person name="Mikhailova N."/>
            <person name="Pati A."/>
            <person name="Liolios K."/>
            <person name="Chen A."/>
            <person name="Palaniappan K."/>
            <person name="Land M."/>
            <person name="Hauser L."/>
            <person name="Chang Y.J."/>
            <person name="Jeffries C.D."/>
            <person name="Rohde M."/>
            <person name="Goker M."/>
            <person name="Bristow J."/>
            <person name="Eisen J.A."/>
            <person name="Markowitz V."/>
            <person name="Hugenholtz P."/>
            <person name="Klenk H.P."/>
            <person name="Kyrpides N.C."/>
        </authorList>
    </citation>
    <scope>NUCLEOTIDE SEQUENCE [LARGE SCALE GENOMIC DNA]</scope>
    <source>
        <strain evidence="4">DSM 45221 / IAM 15411 / JCM 23193 / KCTC 12865</strain>
    </source>
</reference>
<sequence length="327" mass="36084">MIKRRNIEVFSLSFLDCLCCGFGAILLIFLLSIGSGRNGGSSVDSQALDTLREQLAQLEADIADKAARLDAATNSEQTSIQRQKLLSLIQELESTLADLQQDYDARVANLSTQQAAQAEANRLLQSFEYEDLPPIGLPSDATHVAFVIDTSGSMRNQYTHRLHTGIVNQITQLLDSLPKVERIQFLDTSGNYILPNRTWFPDTPSVRRDAQQRILNYPIFSVSNPAPGIQRVFKELARTVKPEDHMSVYVVGDDFGGNTTSFLVQLDRLNPRDPQTGKRAASINAIGFPTIASPFQIGGLQGNTRFANLMREIAEAHNGVLILKPSI</sequence>
<feature type="transmembrane region" description="Helical" evidence="2">
    <location>
        <begin position="12"/>
        <end position="33"/>
    </location>
</feature>
<dbReference type="KEGG" id="caa:Caka_2512"/>
<dbReference type="OrthoDB" id="5489581at2"/>
<name>D5EP18_CORAD</name>
<evidence type="ECO:0000313" key="3">
    <source>
        <dbReference type="EMBL" id="ADE55528.1"/>
    </source>
</evidence>
<dbReference type="HOGENOM" id="CLU_826095_0_0_0"/>
<organism evidence="3 4">
    <name type="scientific">Coraliomargarita akajimensis (strain DSM 45221 / IAM 15411 / JCM 23193 / KCTC 12865 / 04OKA010-24)</name>
    <dbReference type="NCBI Taxonomy" id="583355"/>
    <lineage>
        <taxon>Bacteria</taxon>
        <taxon>Pseudomonadati</taxon>
        <taxon>Verrucomicrobiota</taxon>
        <taxon>Opitutia</taxon>
        <taxon>Puniceicoccales</taxon>
        <taxon>Coraliomargaritaceae</taxon>
        <taxon>Coraliomargarita</taxon>
    </lineage>
</organism>
<evidence type="ECO:0000313" key="4">
    <source>
        <dbReference type="Proteomes" id="UP000000925"/>
    </source>
</evidence>
<dbReference type="STRING" id="583355.Caka_2512"/>
<dbReference type="RefSeq" id="WP_013044250.1">
    <property type="nucleotide sequence ID" value="NC_014008.1"/>
</dbReference>
<evidence type="ECO:0000256" key="2">
    <source>
        <dbReference type="SAM" id="Phobius"/>
    </source>
</evidence>
<keyword evidence="2" id="KW-0812">Transmembrane</keyword>
<dbReference type="eggNOG" id="COG2304">
    <property type="taxonomic scope" value="Bacteria"/>
</dbReference>
<dbReference type="Gene3D" id="3.40.50.410">
    <property type="entry name" value="von Willebrand factor, type A domain"/>
    <property type="match status" value="1"/>
</dbReference>
<proteinExistence type="predicted"/>
<dbReference type="InterPro" id="IPR036465">
    <property type="entry name" value="vWFA_dom_sf"/>
</dbReference>